<dbReference type="EMBL" id="FLQS01000010">
    <property type="protein sequence ID" value="SBS73854.1"/>
    <property type="molecule type" value="Genomic_DNA"/>
</dbReference>
<evidence type="ECO:0000256" key="1">
    <source>
        <dbReference type="SAM" id="MobiDB-lite"/>
    </source>
</evidence>
<organism evidence="2">
    <name type="scientific">uncultured Mycobacterium sp</name>
    <dbReference type="NCBI Taxonomy" id="171292"/>
    <lineage>
        <taxon>Bacteria</taxon>
        <taxon>Bacillati</taxon>
        <taxon>Actinomycetota</taxon>
        <taxon>Actinomycetes</taxon>
        <taxon>Mycobacteriales</taxon>
        <taxon>Mycobacteriaceae</taxon>
        <taxon>Mycobacterium</taxon>
        <taxon>environmental samples</taxon>
    </lineage>
</organism>
<proteinExistence type="predicted"/>
<feature type="region of interest" description="Disordered" evidence="1">
    <location>
        <begin position="88"/>
        <end position="110"/>
    </location>
</feature>
<gene>
    <name evidence="2" type="ORF">MHPYR_180092</name>
</gene>
<accession>A0A1Y5P573</accession>
<name>A0A1Y5P573_9MYCO</name>
<reference evidence="2" key="1">
    <citation type="submission" date="2016-03" db="EMBL/GenBank/DDBJ databases">
        <authorList>
            <person name="Ploux O."/>
        </authorList>
    </citation>
    <scope>NUCLEOTIDE SEQUENCE</scope>
    <source>
        <strain evidence="2">UC10</strain>
    </source>
</reference>
<sequence length="110" mass="12038">MQKPIATWNPANQFWETDQADLFSEHSEPYSATFPTSGMTRSGQLLPLPLSAPATDESGYSLLPTPAVNDMGDGKTVAWWDEWTSKMKAKTGNGNGHGNSLAIEAKRHYP</sequence>
<dbReference type="AlphaFoldDB" id="A0A1Y5P573"/>
<protein>
    <submittedName>
        <fullName evidence="2">Uncharacterized protein</fullName>
    </submittedName>
</protein>
<evidence type="ECO:0000313" key="2">
    <source>
        <dbReference type="EMBL" id="SBS73854.1"/>
    </source>
</evidence>